<protein>
    <submittedName>
        <fullName evidence="2">Uncharacterized protein</fullName>
    </submittedName>
</protein>
<feature type="region of interest" description="Disordered" evidence="1">
    <location>
        <begin position="1"/>
        <end position="74"/>
    </location>
</feature>
<feature type="compositionally biased region" description="Polar residues" evidence="1">
    <location>
        <begin position="37"/>
        <end position="49"/>
    </location>
</feature>
<proteinExistence type="predicted"/>
<reference evidence="2 3" key="1">
    <citation type="submission" date="2018-06" db="EMBL/GenBank/DDBJ databases">
        <title>Complete Genomes of Monosporascus.</title>
        <authorList>
            <person name="Robinson A.J."/>
            <person name="Natvig D.O."/>
        </authorList>
    </citation>
    <scope>NUCLEOTIDE SEQUENCE [LARGE SCALE GENOMIC DNA]</scope>
    <source>
        <strain evidence="2 3">CBS 609.92</strain>
    </source>
</reference>
<sequence length="192" mass="20819">MSLVNIEPENLSNLKDKTERINPSQGATTGIGAAVNRQLTGHPTSQPATHSPLPRHSIHAHTNGTQPSRQLSPKQGIRSKVVWSDVAEPPTPNARFVRTHATSYGSVLDLLKTALAAHGRIDHAVYSAGATGPGEDRRLFDTVTASPSSPIKEEPSTWALDVNLRARSSSRASRRTTCARAWRPPKGEKRSW</sequence>
<organism evidence="2 3">
    <name type="scientific">Monosporascus cannonballus</name>
    <dbReference type="NCBI Taxonomy" id="155416"/>
    <lineage>
        <taxon>Eukaryota</taxon>
        <taxon>Fungi</taxon>
        <taxon>Dikarya</taxon>
        <taxon>Ascomycota</taxon>
        <taxon>Pezizomycotina</taxon>
        <taxon>Sordariomycetes</taxon>
        <taxon>Xylariomycetidae</taxon>
        <taxon>Xylariales</taxon>
        <taxon>Xylariales incertae sedis</taxon>
        <taxon>Monosporascus</taxon>
    </lineage>
</organism>
<accession>A0ABY0HCN5</accession>
<feature type="compositionally biased region" description="Polar residues" evidence="1">
    <location>
        <begin position="60"/>
        <end position="73"/>
    </location>
</feature>
<dbReference type="Proteomes" id="UP000294003">
    <property type="component" value="Unassembled WGS sequence"/>
</dbReference>
<dbReference type="SUPFAM" id="SSF51735">
    <property type="entry name" value="NAD(P)-binding Rossmann-fold domains"/>
    <property type="match status" value="1"/>
</dbReference>
<dbReference type="InterPro" id="IPR036291">
    <property type="entry name" value="NAD(P)-bd_dom_sf"/>
</dbReference>
<feature type="region of interest" description="Disordered" evidence="1">
    <location>
        <begin position="169"/>
        <end position="192"/>
    </location>
</feature>
<name>A0ABY0HCN5_9PEZI</name>
<dbReference type="Gene3D" id="3.40.50.720">
    <property type="entry name" value="NAD(P)-binding Rossmann-like Domain"/>
    <property type="match status" value="1"/>
</dbReference>
<feature type="compositionally biased region" description="Low complexity" evidence="1">
    <location>
        <begin position="169"/>
        <end position="182"/>
    </location>
</feature>
<evidence type="ECO:0000256" key="1">
    <source>
        <dbReference type="SAM" id="MobiDB-lite"/>
    </source>
</evidence>
<evidence type="ECO:0000313" key="2">
    <source>
        <dbReference type="EMBL" id="RYO90065.1"/>
    </source>
</evidence>
<gene>
    <name evidence="2" type="ORF">DL762_002910</name>
</gene>
<keyword evidence="3" id="KW-1185">Reference proteome</keyword>
<evidence type="ECO:0000313" key="3">
    <source>
        <dbReference type="Proteomes" id="UP000294003"/>
    </source>
</evidence>
<dbReference type="EMBL" id="QJNS01000062">
    <property type="protein sequence ID" value="RYO90065.1"/>
    <property type="molecule type" value="Genomic_DNA"/>
</dbReference>
<comment type="caution">
    <text evidence="2">The sequence shown here is derived from an EMBL/GenBank/DDBJ whole genome shotgun (WGS) entry which is preliminary data.</text>
</comment>